<dbReference type="GO" id="GO:0051301">
    <property type="term" value="P:cell division"/>
    <property type="evidence" value="ECO:0007669"/>
    <property type="project" value="UniProtKB-KW"/>
</dbReference>
<evidence type="ECO:0000256" key="7">
    <source>
        <dbReference type="PIRSR" id="PIRSR006019-2"/>
    </source>
</evidence>
<comment type="similarity">
    <text evidence="2">Belongs to the cytidine and deoxycytidylate deaminase family.</text>
</comment>
<dbReference type="InterPro" id="IPR035105">
    <property type="entry name" value="Deoxycytidylate_deaminase_dom"/>
</dbReference>
<evidence type="ECO:0000256" key="2">
    <source>
        <dbReference type="ARBA" id="ARBA00006576"/>
    </source>
</evidence>
<comment type="caution">
    <text evidence="9">The sequence shown here is derived from an EMBL/GenBank/DDBJ whole genome shotgun (WGS) entry which is preliminary data.</text>
</comment>
<evidence type="ECO:0000256" key="3">
    <source>
        <dbReference type="ARBA" id="ARBA00022723"/>
    </source>
</evidence>
<evidence type="ECO:0000256" key="6">
    <source>
        <dbReference type="PIRSR" id="PIRSR006019-1"/>
    </source>
</evidence>
<reference evidence="9 10" key="1">
    <citation type="journal article" date="2016" name="Nat. Commun.">
        <title>Thousands of microbial genomes shed light on interconnected biogeochemical processes in an aquifer system.</title>
        <authorList>
            <person name="Anantharaman K."/>
            <person name="Brown C.T."/>
            <person name="Hug L.A."/>
            <person name="Sharon I."/>
            <person name="Castelle C.J."/>
            <person name="Probst A.J."/>
            <person name="Thomas B.C."/>
            <person name="Singh A."/>
            <person name="Wilkins M.J."/>
            <person name="Karaoz U."/>
            <person name="Brodie E.L."/>
            <person name="Williams K.H."/>
            <person name="Hubbard S.S."/>
            <person name="Banfield J.F."/>
        </authorList>
    </citation>
    <scope>NUCLEOTIDE SEQUENCE [LARGE SCALE GENOMIC DNA]</scope>
</reference>
<feature type="binding site" evidence="7">
    <location>
        <position position="95"/>
    </location>
    <ligand>
        <name>Zn(2+)</name>
        <dbReference type="ChEBI" id="CHEBI:29105"/>
        <note>catalytic</note>
    </ligand>
</feature>
<feature type="active site" description="Proton donor" evidence="6">
    <location>
        <position position="69"/>
    </location>
</feature>
<evidence type="ECO:0000313" key="9">
    <source>
        <dbReference type="EMBL" id="OGJ02984.1"/>
    </source>
</evidence>
<dbReference type="InterPro" id="IPR016192">
    <property type="entry name" value="APOBEC/CMP_deaminase_Zn-bd"/>
</dbReference>
<accession>A0A1F6Y995</accession>
<dbReference type="GO" id="GO:0006220">
    <property type="term" value="P:pyrimidine nucleotide metabolic process"/>
    <property type="evidence" value="ECO:0007669"/>
    <property type="project" value="InterPro"/>
</dbReference>
<dbReference type="AlphaFoldDB" id="A0A1F6Y995"/>
<dbReference type="PROSITE" id="PS51747">
    <property type="entry name" value="CYT_DCMP_DEAMINASES_2"/>
    <property type="match status" value="1"/>
</dbReference>
<keyword evidence="3 7" id="KW-0479">Metal-binding</keyword>
<dbReference type="InterPro" id="IPR016193">
    <property type="entry name" value="Cytidine_deaminase-like"/>
</dbReference>
<keyword evidence="4" id="KW-0378">Hydrolase</keyword>
<feature type="binding site" evidence="7">
    <location>
        <position position="67"/>
    </location>
    <ligand>
        <name>Zn(2+)</name>
        <dbReference type="ChEBI" id="CHEBI:29105"/>
        <note>catalytic</note>
    </ligand>
</feature>
<evidence type="ECO:0000259" key="8">
    <source>
        <dbReference type="PROSITE" id="PS51747"/>
    </source>
</evidence>
<protein>
    <submittedName>
        <fullName evidence="9">Cell division protein DedD</fullName>
    </submittedName>
</protein>
<dbReference type="GO" id="GO:0008270">
    <property type="term" value="F:zinc ion binding"/>
    <property type="evidence" value="ECO:0007669"/>
    <property type="project" value="InterPro"/>
</dbReference>
<dbReference type="InterPro" id="IPR002125">
    <property type="entry name" value="CMP_dCMP_dom"/>
</dbReference>
<feature type="domain" description="CMP/dCMP-type deaminase" evidence="8">
    <location>
        <begin position="1"/>
        <end position="133"/>
    </location>
</feature>
<dbReference type="InterPro" id="IPR016473">
    <property type="entry name" value="dCMP_deaminase"/>
</dbReference>
<dbReference type="STRING" id="1801797.A3G06_01725"/>
<name>A0A1F6Y995_9BACT</name>
<evidence type="ECO:0000256" key="1">
    <source>
        <dbReference type="ARBA" id="ARBA00001947"/>
    </source>
</evidence>
<evidence type="ECO:0000313" key="10">
    <source>
        <dbReference type="Proteomes" id="UP000176192"/>
    </source>
</evidence>
<dbReference type="EMBL" id="MFVV01000029">
    <property type="protein sequence ID" value="OGJ02984.1"/>
    <property type="molecule type" value="Genomic_DNA"/>
</dbReference>
<dbReference type="InterPro" id="IPR015517">
    <property type="entry name" value="dCMP_deaminase-rel"/>
</dbReference>
<dbReference type="PANTHER" id="PTHR11086:SF18">
    <property type="entry name" value="DEOXYCYTIDYLATE DEAMINASE"/>
    <property type="match status" value="1"/>
</dbReference>
<feature type="binding site" evidence="7">
    <location>
        <position position="98"/>
    </location>
    <ligand>
        <name>Zn(2+)</name>
        <dbReference type="ChEBI" id="CHEBI:29105"/>
        <note>catalytic</note>
    </ligand>
</feature>
<dbReference type="Proteomes" id="UP000176192">
    <property type="component" value="Unassembled WGS sequence"/>
</dbReference>
<keyword evidence="5 7" id="KW-0862">Zinc</keyword>
<dbReference type="GO" id="GO:0005737">
    <property type="term" value="C:cytoplasm"/>
    <property type="evidence" value="ECO:0007669"/>
    <property type="project" value="TreeGrafter"/>
</dbReference>
<organism evidence="9 10">
    <name type="scientific">Candidatus Nomurabacteria bacterium RIFCSPLOWO2_12_FULL_46_14</name>
    <dbReference type="NCBI Taxonomy" id="1801797"/>
    <lineage>
        <taxon>Bacteria</taxon>
        <taxon>Candidatus Nomuraibacteriota</taxon>
    </lineage>
</organism>
<proteinExistence type="inferred from homology"/>
<comment type="cofactor">
    <cofactor evidence="1 7">
        <name>Zn(2+)</name>
        <dbReference type="ChEBI" id="CHEBI:29105"/>
    </cofactor>
</comment>
<dbReference type="PANTHER" id="PTHR11086">
    <property type="entry name" value="DEOXYCYTIDYLATE DEAMINASE-RELATED"/>
    <property type="match status" value="1"/>
</dbReference>
<dbReference type="SUPFAM" id="SSF53927">
    <property type="entry name" value="Cytidine deaminase-like"/>
    <property type="match status" value="1"/>
</dbReference>
<keyword evidence="9" id="KW-0132">Cell division</keyword>
<sequence length="146" mass="15961">MADYVSTRATCDRGRSGCVIARDKRVISTGYVGSPPGLPHCDDIGHDLHTVINEDGSQSVHCIRTAHAEQNAMVQAARFGVGLDGSTIYCKMVPCHVCAKMIVTAGIKRVVAKMDYHLSKKTKEIFKLAGIKLDIINKAVEKYEKQ</sequence>
<dbReference type="GO" id="GO:0004132">
    <property type="term" value="F:dCMP deaminase activity"/>
    <property type="evidence" value="ECO:0007669"/>
    <property type="project" value="InterPro"/>
</dbReference>
<dbReference type="Gene3D" id="3.40.140.10">
    <property type="entry name" value="Cytidine Deaminase, domain 2"/>
    <property type="match status" value="1"/>
</dbReference>
<dbReference type="PROSITE" id="PS00903">
    <property type="entry name" value="CYT_DCMP_DEAMINASES_1"/>
    <property type="match status" value="1"/>
</dbReference>
<dbReference type="CDD" id="cd01286">
    <property type="entry name" value="deoxycytidylate_deaminase"/>
    <property type="match status" value="1"/>
</dbReference>
<keyword evidence="9" id="KW-0131">Cell cycle</keyword>
<gene>
    <name evidence="9" type="ORF">A3G06_01725</name>
</gene>
<dbReference type="Pfam" id="PF00383">
    <property type="entry name" value="dCMP_cyt_deam_1"/>
    <property type="match status" value="1"/>
</dbReference>
<evidence type="ECO:0000256" key="5">
    <source>
        <dbReference type="ARBA" id="ARBA00022833"/>
    </source>
</evidence>
<dbReference type="PIRSF" id="PIRSF006019">
    <property type="entry name" value="dCMP_deaminase"/>
    <property type="match status" value="1"/>
</dbReference>
<evidence type="ECO:0000256" key="4">
    <source>
        <dbReference type="ARBA" id="ARBA00022801"/>
    </source>
</evidence>